<dbReference type="Gene3D" id="3.30.200.20">
    <property type="entry name" value="Phosphorylase Kinase, domain 1"/>
    <property type="match status" value="1"/>
</dbReference>
<dbReference type="PANTHER" id="PTHR21310">
    <property type="entry name" value="AMINOGLYCOSIDE PHOSPHOTRANSFERASE-RELATED-RELATED"/>
    <property type="match status" value="1"/>
</dbReference>
<accession>A0ABU6GU21</accession>
<comment type="caution">
    <text evidence="2">The sequence shown here is derived from an EMBL/GenBank/DDBJ whole genome shotgun (WGS) entry which is preliminary data.</text>
</comment>
<name>A0ABU6GU21_9BACL</name>
<dbReference type="SUPFAM" id="SSF56112">
    <property type="entry name" value="Protein kinase-like (PK-like)"/>
    <property type="match status" value="1"/>
</dbReference>
<organism evidence="2 3">
    <name type="scientific">Paenibacillus dokdonensis</name>
    <dbReference type="NCBI Taxonomy" id="2567944"/>
    <lineage>
        <taxon>Bacteria</taxon>
        <taxon>Bacillati</taxon>
        <taxon>Bacillota</taxon>
        <taxon>Bacilli</taxon>
        <taxon>Bacillales</taxon>
        <taxon>Paenibacillaceae</taxon>
        <taxon>Paenibacillus</taxon>
    </lineage>
</organism>
<keyword evidence="3" id="KW-1185">Reference proteome</keyword>
<evidence type="ECO:0000313" key="3">
    <source>
        <dbReference type="Proteomes" id="UP001344632"/>
    </source>
</evidence>
<sequence>MENSKIWDADWEVSEELASQLIYSQFPQLASKRIQRLGHGWDNTVYVVGDEFVFRFPRRKIAVNLLEMEGRILPELADRIAIPYSKPLFFGKETGDYPSPFLGYTYLAGEFPIGLTDDQRLLSVSVLAHFLKSLHVFPLQIAREQGVPHDHRNLTDISSRKEKMLNFLSDLRQHLQEEEYCLIEVYLQHLTLDHVNPKDVFLHGDLHFKNMLVDETGKISGIIDWGDMNIGHPACDLNLVYSFLPPDARSTFFKEYGEVDEETKILARFIAVYIPMLILLQAASDKDEKIVEEAKANIKRALTD</sequence>
<dbReference type="Proteomes" id="UP001344632">
    <property type="component" value="Unassembled WGS sequence"/>
</dbReference>
<proteinExistence type="predicted"/>
<dbReference type="InterPro" id="IPR051678">
    <property type="entry name" value="AGP_Transferase"/>
</dbReference>
<dbReference type="Pfam" id="PF01636">
    <property type="entry name" value="APH"/>
    <property type="match status" value="1"/>
</dbReference>
<evidence type="ECO:0000259" key="1">
    <source>
        <dbReference type="Pfam" id="PF01636"/>
    </source>
</evidence>
<gene>
    <name evidence="2" type="ORF">P4H66_25865</name>
</gene>
<dbReference type="PANTHER" id="PTHR21310:SF42">
    <property type="entry name" value="BIFUNCTIONAL AAC_APH"/>
    <property type="match status" value="1"/>
</dbReference>
<dbReference type="Gene3D" id="3.90.1200.10">
    <property type="match status" value="1"/>
</dbReference>
<dbReference type="RefSeq" id="WP_326090976.1">
    <property type="nucleotide sequence ID" value="NZ_JARLKZ010000023.1"/>
</dbReference>
<dbReference type="InterPro" id="IPR002575">
    <property type="entry name" value="Aminoglycoside_PTrfase"/>
</dbReference>
<dbReference type="InterPro" id="IPR011009">
    <property type="entry name" value="Kinase-like_dom_sf"/>
</dbReference>
<feature type="domain" description="Aminoglycoside phosphotransferase" evidence="1">
    <location>
        <begin position="34"/>
        <end position="260"/>
    </location>
</feature>
<evidence type="ECO:0000313" key="2">
    <source>
        <dbReference type="EMBL" id="MEC0243245.1"/>
    </source>
</evidence>
<dbReference type="EMBL" id="JARLKZ010000023">
    <property type="protein sequence ID" value="MEC0243245.1"/>
    <property type="molecule type" value="Genomic_DNA"/>
</dbReference>
<protein>
    <submittedName>
        <fullName evidence="2">Phosphotransferase</fullName>
    </submittedName>
</protein>
<reference evidence="2 3" key="1">
    <citation type="submission" date="2023-03" db="EMBL/GenBank/DDBJ databases">
        <title>Bacillus Genome Sequencing.</title>
        <authorList>
            <person name="Dunlap C."/>
        </authorList>
    </citation>
    <scope>NUCLEOTIDE SEQUENCE [LARGE SCALE GENOMIC DNA]</scope>
    <source>
        <strain evidence="2 3">BD-525</strain>
    </source>
</reference>